<keyword evidence="2" id="KW-1185">Reference proteome</keyword>
<name>A0ACA9K138_9GLOM</name>
<accession>A0ACA9K138</accession>
<proteinExistence type="predicted"/>
<protein>
    <submittedName>
        <fullName evidence="1">7990_t:CDS:1</fullName>
    </submittedName>
</protein>
<evidence type="ECO:0000313" key="2">
    <source>
        <dbReference type="Proteomes" id="UP000789366"/>
    </source>
</evidence>
<organism evidence="1 2">
    <name type="scientific">Cetraspora pellucida</name>
    <dbReference type="NCBI Taxonomy" id="1433469"/>
    <lineage>
        <taxon>Eukaryota</taxon>
        <taxon>Fungi</taxon>
        <taxon>Fungi incertae sedis</taxon>
        <taxon>Mucoromycota</taxon>
        <taxon>Glomeromycotina</taxon>
        <taxon>Glomeromycetes</taxon>
        <taxon>Diversisporales</taxon>
        <taxon>Gigasporaceae</taxon>
        <taxon>Cetraspora</taxon>
    </lineage>
</organism>
<feature type="non-terminal residue" evidence="1">
    <location>
        <position position="1"/>
    </location>
</feature>
<feature type="non-terminal residue" evidence="1">
    <location>
        <position position="186"/>
    </location>
</feature>
<dbReference type="EMBL" id="CAJVPW010000178">
    <property type="protein sequence ID" value="CAG8445781.1"/>
    <property type="molecule type" value="Genomic_DNA"/>
</dbReference>
<sequence length="186" mass="21491">MSESKKTTYLSEKHIGGRPLKPIWNFFNRGKLLDNSGHYEAICKTCNRLFSPGKPSQMEKHIISECSNVSETIKEAVIYIVESRDKSSGTKSLNEQLSLDEYLESTTIPDKHIESINRALIKAFVCCELPWRLIEHLFFIEFLKQLRPAYTPPNRKTVANTLLTKEIIRIDTCLYKLLKEKKNLTL</sequence>
<gene>
    <name evidence="1" type="ORF">SPELUC_LOCUS489</name>
</gene>
<reference evidence="1" key="1">
    <citation type="submission" date="2021-06" db="EMBL/GenBank/DDBJ databases">
        <authorList>
            <person name="Kallberg Y."/>
            <person name="Tangrot J."/>
            <person name="Rosling A."/>
        </authorList>
    </citation>
    <scope>NUCLEOTIDE SEQUENCE</scope>
    <source>
        <strain evidence="1">28 12/20/2015</strain>
    </source>
</reference>
<comment type="caution">
    <text evidence="1">The sequence shown here is derived from an EMBL/GenBank/DDBJ whole genome shotgun (WGS) entry which is preliminary data.</text>
</comment>
<dbReference type="Proteomes" id="UP000789366">
    <property type="component" value="Unassembled WGS sequence"/>
</dbReference>
<evidence type="ECO:0000313" key="1">
    <source>
        <dbReference type="EMBL" id="CAG8445781.1"/>
    </source>
</evidence>